<dbReference type="Proteomes" id="UP001182556">
    <property type="component" value="Unassembled WGS sequence"/>
</dbReference>
<evidence type="ECO:0000256" key="1">
    <source>
        <dbReference type="SAM" id="MobiDB-lite"/>
    </source>
</evidence>
<dbReference type="EMBL" id="JAODAN010000007">
    <property type="protein sequence ID" value="KAK1922925.1"/>
    <property type="molecule type" value="Genomic_DNA"/>
</dbReference>
<organism evidence="2 3">
    <name type="scientific">Papiliotrema laurentii</name>
    <name type="common">Cryptococcus laurentii</name>
    <dbReference type="NCBI Taxonomy" id="5418"/>
    <lineage>
        <taxon>Eukaryota</taxon>
        <taxon>Fungi</taxon>
        <taxon>Dikarya</taxon>
        <taxon>Basidiomycota</taxon>
        <taxon>Agaricomycotina</taxon>
        <taxon>Tremellomycetes</taxon>
        <taxon>Tremellales</taxon>
        <taxon>Rhynchogastremaceae</taxon>
        <taxon>Papiliotrema</taxon>
    </lineage>
</organism>
<protein>
    <submittedName>
        <fullName evidence="2">Uncharacterized protein</fullName>
    </submittedName>
</protein>
<evidence type="ECO:0000313" key="2">
    <source>
        <dbReference type="EMBL" id="KAK1922925.1"/>
    </source>
</evidence>
<gene>
    <name evidence="2" type="ORF">DB88DRAFT_473578</name>
</gene>
<proteinExistence type="predicted"/>
<feature type="region of interest" description="Disordered" evidence="1">
    <location>
        <begin position="200"/>
        <end position="219"/>
    </location>
</feature>
<keyword evidence="3" id="KW-1185">Reference proteome</keyword>
<dbReference type="AlphaFoldDB" id="A0AAD9CWJ9"/>
<accession>A0AAD9CWJ9</accession>
<sequence>MRRRFPLRPGEVPSPRGLVRQRCWIPSFDDLPREGEPGPAQIFYLAQTRPASVSEAQAETALLPLPKPEARSTGLREFSFTSRNPTQLLCSPPVSSVVEKGSQEISLRDKACFGDKASEASRLSAETTVKPLARLFDLGSEPLEVQIGLPRGHDVLTCTPTHPHYSLQQPLIYQAFLHHNMPSTSKASDVQPTQPTTMARSQTMANKPPGGTTQATSPHDEAITTNDQEMNTWRDKVYQEELTVLNNLLAPEGGGRLEEFLVQSEKPLPYPQWVQKALPQYEITNAHFSDLLNAGEAWAKSGVSPEELPTTFKYAYDLS</sequence>
<name>A0AAD9CWJ9_PAPLA</name>
<reference evidence="2" key="1">
    <citation type="submission" date="2023-02" db="EMBL/GenBank/DDBJ databases">
        <title>Identification and recombinant expression of a fungal hydrolase from Papiliotrema laurentii that hydrolyzes apple cutin and clears colloidal polyester polyurethane.</title>
        <authorList>
            <consortium name="DOE Joint Genome Institute"/>
            <person name="Roman V.A."/>
            <person name="Bojanowski C."/>
            <person name="Crable B.R."/>
            <person name="Wagner D.N."/>
            <person name="Hung C.S."/>
            <person name="Nadeau L.J."/>
            <person name="Schratz L."/>
            <person name="Haridas S."/>
            <person name="Pangilinan J."/>
            <person name="Lipzen A."/>
            <person name="Na H."/>
            <person name="Yan M."/>
            <person name="Ng V."/>
            <person name="Grigoriev I.V."/>
            <person name="Spatafora J.W."/>
            <person name="Barlow D."/>
            <person name="Biffinger J."/>
            <person name="Kelley-Loughnane N."/>
            <person name="Varaljay V.A."/>
            <person name="Crookes-Goodson W.J."/>
        </authorList>
    </citation>
    <scope>NUCLEOTIDE SEQUENCE</scope>
    <source>
        <strain evidence="2">5307AH</strain>
    </source>
</reference>
<comment type="caution">
    <text evidence="2">The sequence shown here is derived from an EMBL/GenBank/DDBJ whole genome shotgun (WGS) entry which is preliminary data.</text>
</comment>
<evidence type="ECO:0000313" key="3">
    <source>
        <dbReference type="Proteomes" id="UP001182556"/>
    </source>
</evidence>